<dbReference type="RefSeq" id="WP_066353523.1">
    <property type="nucleotide sequence ID" value="NZ_LOED01000017.1"/>
</dbReference>
<proteinExistence type="inferred from homology"/>
<keyword evidence="8" id="KW-1185">Reference proteome</keyword>
<organism evidence="7 8">
    <name type="scientific">Fervidicola ferrireducens</name>
    <dbReference type="NCBI Taxonomy" id="520764"/>
    <lineage>
        <taxon>Bacteria</taxon>
        <taxon>Bacillati</taxon>
        <taxon>Bacillota</taxon>
        <taxon>Clostridia</taxon>
        <taxon>Thermosediminibacterales</taxon>
        <taxon>Thermosediminibacteraceae</taxon>
        <taxon>Fervidicola</taxon>
    </lineage>
</organism>
<evidence type="ECO:0000313" key="7">
    <source>
        <dbReference type="EMBL" id="KXG76676.1"/>
    </source>
</evidence>
<name>A0A140L801_9FIRM</name>
<dbReference type="Pfam" id="PF01169">
    <property type="entry name" value="GDT1"/>
    <property type="match status" value="1"/>
</dbReference>
<dbReference type="STRING" id="520764.AN618_14500"/>
<dbReference type="AlphaFoldDB" id="A0A140L801"/>
<dbReference type="GO" id="GO:0046873">
    <property type="term" value="F:metal ion transmembrane transporter activity"/>
    <property type="evidence" value="ECO:0007669"/>
    <property type="project" value="InterPro"/>
</dbReference>
<dbReference type="GO" id="GO:0016020">
    <property type="term" value="C:membrane"/>
    <property type="evidence" value="ECO:0007669"/>
    <property type="project" value="UniProtKB-SubCell"/>
</dbReference>
<comment type="subcellular location">
    <subcellularLocation>
        <location evidence="1 6">Membrane</location>
        <topology evidence="1 6">Multi-pass membrane protein</topology>
    </subcellularLocation>
</comment>
<evidence type="ECO:0000313" key="8">
    <source>
        <dbReference type="Proteomes" id="UP000070427"/>
    </source>
</evidence>
<dbReference type="InParanoid" id="A0A140L801"/>
<feature type="transmembrane region" description="Helical" evidence="6">
    <location>
        <begin position="37"/>
        <end position="61"/>
    </location>
</feature>
<comment type="caution">
    <text evidence="7">The sequence shown here is derived from an EMBL/GenBank/DDBJ whole genome shotgun (WGS) entry which is preliminary data.</text>
</comment>
<comment type="similarity">
    <text evidence="2 6">Belongs to the GDT1 family.</text>
</comment>
<sequence length="100" mass="10948">MDLKLFFMAFWLLFLAELGDKTQLTVFTLVTQYNKPIPIFLGASLALVVVTFLGAVFGHAVTRYVPAVYMKVIAGVLFVGIGAFLLVEGLPQLLQQLGRG</sequence>
<keyword evidence="3 6" id="KW-0812">Transmembrane</keyword>
<evidence type="ECO:0000256" key="3">
    <source>
        <dbReference type="ARBA" id="ARBA00022692"/>
    </source>
</evidence>
<accession>A0A140L801</accession>
<dbReference type="Proteomes" id="UP000070427">
    <property type="component" value="Unassembled WGS sequence"/>
</dbReference>
<keyword evidence="5 6" id="KW-0472">Membrane</keyword>
<dbReference type="EMBL" id="LOED01000017">
    <property type="protein sequence ID" value="KXG76676.1"/>
    <property type="molecule type" value="Genomic_DNA"/>
</dbReference>
<dbReference type="OrthoDB" id="9801356at2"/>
<comment type="caution">
    <text evidence="6">Lacks conserved residue(s) required for the propagation of feature annotation.</text>
</comment>
<reference evidence="7 8" key="1">
    <citation type="submission" date="2015-12" db="EMBL/GenBank/DDBJ databases">
        <title>Draft genome sequnece of Fervidicola ferrireducens strain Y170.</title>
        <authorList>
            <person name="Patel B.K."/>
        </authorList>
    </citation>
    <scope>NUCLEOTIDE SEQUENCE [LARGE SCALE GENOMIC DNA]</scope>
    <source>
        <strain evidence="7 8">Y170</strain>
    </source>
</reference>
<evidence type="ECO:0000256" key="6">
    <source>
        <dbReference type="RuleBase" id="RU365102"/>
    </source>
</evidence>
<protein>
    <recommendedName>
        <fullName evidence="6">GDT1 family protein</fullName>
    </recommendedName>
</protein>
<dbReference type="PANTHER" id="PTHR12608">
    <property type="entry name" value="TRANSMEMBRANE PROTEIN HTP-1 RELATED"/>
    <property type="match status" value="1"/>
</dbReference>
<evidence type="ECO:0000256" key="5">
    <source>
        <dbReference type="ARBA" id="ARBA00023136"/>
    </source>
</evidence>
<feature type="transmembrane region" description="Helical" evidence="6">
    <location>
        <begin position="68"/>
        <end position="87"/>
    </location>
</feature>
<evidence type="ECO:0000256" key="2">
    <source>
        <dbReference type="ARBA" id="ARBA00009190"/>
    </source>
</evidence>
<evidence type="ECO:0000256" key="4">
    <source>
        <dbReference type="ARBA" id="ARBA00022989"/>
    </source>
</evidence>
<gene>
    <name evidence="7" type="ORF">AN618_14500</name>
</gene>
<dbReference type="InterPro" id="IPR001727">
    <property type="entry name" value="GDT1-like"/>
</dbReference>
<dbReference type="PANTHER" id="PTHR12608:SF1">
    <property type="entry name" value="TRANSMEMBRANE PROTEIN 165"/>
    <property type="match status" value="1"/>
</dbReference>
<keyword evidence="4 6" id="KW-1133">Transmembrane helix</keyword>
<evidence type="ECO:0000256" key="1">
    <source>
        <dbReference type="ARBA" id="ARBA00004141"/>
    </source>
</evidence>